<dbReference type="Pfam" id="PF02548">
    <property type="entry name" value="Pantoate_transf"/>
    <property type="match status" value="1"/>
</dbReference>
<dbReference type="InterPro" id="IPR040442">
    <property type="entry name" value="Pyrv_kinase-like_dom_sf"/>
</dbReference>
<dbReference type="EC" id="2.1.2.11" evidence="3"/>
<keyword evidence="5 6" id="KW-0808">Transferase</keyword>
<dbReference type="InterPro" id="IPR003700">
    <property type="entry name" value="Pantoate_hydroxy_MeTrfase"/>
</dbReference>
<dbReference type="PANTHER" id="PTHR20881:SF0">
    <property type="entry name" value="3-METHYL-2-OXOBUTANOATE HYDROXYMETHYLTRANSFERASE"/>
    <property type="match status" value="1"/>
</dbReference>
<comment type="similarity">
    <text evidence="1">Belongs to the PanB family.</text>
</comment>
<gene>
    <name evidence="6" type="ORF">RFM42_32530</name>
</gene>
<evidence type="ECO:0000256" key="4">
    <source>
        <dbReference type="ARBA" id="ARBA00022655"/>
    </source>
</evidence>
<accession>A0ABU5AEM6</accession>
<keyword evidence="4" id="KW-0566">Pantothenate biosynthesis</keyword>
<dbReference type="Gene3D" id="3.20.20.60">
    <property type="entry name" value="Phosphoenolpyruvate-binding domains"/>
    <property type="match status" value="1"/>
</dbReference>
<keyword evidence="7" id="KW-1185">Reference proteome</keyword>
<organism evidence="6 7">
    <name type="scientific">Mesorhizobium vachelliae</name>
    <dbReference type="NCBI Taxonomy" id="3072309"/>
    <lineage>
        <taxon>Bacteria</taxon>
        <taxon>Pseudomonadati</taxon>
        <taxon>Pseudomonadota</taxon>
        <taxon>Alphaproteobacteria</taxon>
        <taxon>Hyphomicrobiales</taxon>
        <taxon>Phyllobacteriaceae</taxon>
        <taxon>Mesorhizobium</taxon>
    </lineage>
</organism>
<dbReference type="GO" id="GO:0003864">
    <property type="term" value="F:3-methyl-2-oxobutanoate hydroxymethyltransferase activity"/>
    <property type="evidence" value="ECO:0007669"/>
    <property type="project" value="UniProtKB-EC"/>
</dbReference>
<name>A0ABU5AEM6_9HYPH</name>
<dbReference type="InterPro" id="IPR015813">
    <property type="entry name" value="Pyrv/PenolPyrv_kinase-like_dom"/>
</dbReference>
<evidence type="ECO:0000256" key="5">
    <source>
        <dbReference type="ARBA" id="ARBA00022679"/>
    </source>
</evidence>
<protein>
    <recommendedName>
        <fullName evidence="3">3-methyl-2-oxobutanoate hydroxymethyltransferase</fullName>
        <ecNumber evidence="3">2.1.2.11</ecNumber>
    </recommendedName>
</protein>
<dbReference type="EMBL" id="JAVIIQ010000027">
    <property type="protein sequence ID" value="MDX8535735.1"/>
    <property type="molecule type" value="Genomic_DNA"/>
</dbReference>
<evidence type="ECO:0000256" key="3">
    <source>
        <dbReference type="ARBA" id="ARBA00012618"/>
    </source>
</evidence>
<comment type="subunit">
    <text evidence="2">Homodecamer; pentamer of dimers.</text>
</comment>
<evidence type="ECO:0000256" key="2">
    <source>
        <dbReference type="ARBA" id="ARBA00011424"/>
    </source>
</evidence>
<sequence length="282" mass="30818">MRNIFTFGHRPAQRNWTVADLRANKGKLQLTEVTAMNGDQAARAAAAGIDTIITRSQMLKEVREAAPNTFITAALMLVDHPTENDVLEGAMRAMDQGADALYTTRSLATIRMLADLNFPVMGHLGLVPPYSTWIGGLRAYGTTADEALKLAEQFRAMEEAGAFAVEVELVPQQVLEELNKRTSLITFSIGSGSGGDVTFLFSEDICGETPNPPRHARAYGNVLRLQQEIELERSKALSAFQLAVREGSFPYKDVSVSLKANELEAFRARLDETRPCGAQSKG</sequence>
<dbReference type="PANTHER" id="PTHR20881">
    <property type="entry name" value="3-METHYL-2-OXOBUTANOATE HYDROXYMETHYLTRANSFERASE"/>
    <property type="match status" value="1"/>
</dbReference>
<proteinExistence type="inferred from homology"/>
<comment type="caution">
    <text evidence="6">The sequence shown here is derived from an EMBL/GenBank/DDBJ whole genome shotgun (WGS) entry which is preliminary data.</text>
</comment>
<evidence type="ECO:0000313" key="6">
    <source>
        <dbReference type="EMBL" id="MDX8535735.1"/>
    </source>
</evidence>
<dbReference type="RefSeq" id="WP_320253303.1">
    <property type="nucleotide sequence ID" value="NZ_JAVIIQ010000027.1"/>
</dbReference>
<dbReference type="Proteomes" id="UP001285154">
    <property type="component" value="Unassembled WGS sequence"/>
</dbReference>
<reference evidence="6 7" key="1">
    <citation type="submission" date="2023-08" db="EMBL/GenBank/DDBJ databases">
        <title>Implementing the SeqCode for naming new Mesorhizobium species isolated from Vachellia karroo root nodules.</title>
        <authorList>
            <person name="Van Lill M."/>
        </authorList>
    </citation>
    <scope>NUCLEOTIDE SEQUENCE [LARGE SCALE GENOMIC DNA]</scope>
    <source>
        <strain evidence="6 7">VK25D</strain>
    </source>
</reference>
<evidence type="ECO:0000313" key="7">
    <source>
        <dbReference type="Proteomes" id="UP001285154"/>
    </source>
</evidence>
<dbReference type="SUPFAM" id="SSF51621">
    <property type="entry name" value="Phosphoenolpyruvate/pyruvate domain"/>
    <property type="match status" value="1"/>
</dbReference>
<evidence type="ECO:0000256" key="1">
    <source>
        <dbReference type="ARBA" id="ARBA00008676"/>
    </source>
</evidence>